<reference evidence="2" key="2">
    <citation type="journal article" date="2021" name="PeerJ">
        <title>Extensive microbial diversity within the chicken gut microbiome revealed by metagenomics and culture.</title>
        <authorList>
            <person name="Gilroy R."/>
            <person name="Ravi A."/>
            <person name="Getino M."/>
            <person name="Pursley I."/>
            <person name="Horton D.L."/>
            <person name="Alikhan N.F."/>
            <person name="Baker D."/>
            <person name="Gharbi K."/>
            <person name="Hall N."/>
            <person name="Watson M."/>
            <person name="Adriaenssens E.M."/>
            <person name="Foster-Nyarko E."/>
            <person name="Jarju S."/>
            <person name="Secka A."/>
            <person name="Antonio M."/>
            <person name="Oren A."/>
            <person name="Chaudhuri R.R."/>
            <person name="La Ragione R."/>
            <person name="Hildebrand F."/>
            <person name="Pallen M.J."/>
        </authorList>
    </citation>
    <scope>NUCLEOTIDE SEQUENCE</scope>
    <source>
        <strain evidence="2">ChiW13-3771</strain>
    </source>
</reference>
<evidence type="ECO:0000313" key="3">
    <source>
        <dbReference type="Proteomes" id="UP000824201"/>
    </source>
</evidence>
<feature type="transmembrane region" description="Helical" evidence="1">
    <location>
        <begin position="218"/>
        <end position="240"/>
    </location>
</feature>
<reference evidence="2" key="1">
    <citation type="submission" date="2020-10" db="EMBL/GenBank/DDBJ databases">
        <authorList>
            <person name="Gilroy R."/>
        </authorList>
    </citation>
    <scope>NUCLEOTIDE SEQUENCE</scope>
    <source>
        <strain evidence="2">ChiW13-3771</strain>
    </source>
</reference>
<proteinExistence type="predicted"/>
<feature type="transmembrane region" description="Helical" evidence="1">
    <location>
        <begin position="114"/>
        <end position="134"/>
    </location>
</feature>
<feature type="transmembrane region" description="Helical" evidence="1">
    <location>
        <begin position="41"/>
        <end position="65"/>
    </location>
</feature>
<sequence>MYYIVERGSIYVSNIIIHCSISIYDVIPSHLIEMTLKMMPIFIFQIVFGTSIYKHFCVASVYYFSRCNVRIQWFLREIVRVFVFAILYNILIPIIVIGITAIHSSIHFDKEGGILFIYLVLLQSLWMFFVTVMMNLISIKVGSEKGFIITTGIQLTLIILLGIWDKLLPLRNIDSDQIIRNAFWLKWNPISHLIFNWHTSNNVLVDKFIHNFEFSFCFYQSVFVFTILSSVVIIIGCIIVKYHDLIILNVETEQ</sequence>
<protein>
    <submittedName>
        <fullName evidence="2">Uncharacterized protein</fullName>
    </submittedName>
</protein>
<keyword evidence="1" id="KW-1133">Transmembrane helix</keyword>
<gene>
    <name evidence="2" type="ORF">IAC96_12240</name>
</gene>
<dbReference type="AlphaFoldDB" id="A0A9D1EGF1"/>
<keyword evidence="1" id="KW-0812">Transmembrane</keyword>
<feature type="transmembrane region" description="Helical" evidence="1">
    <location>
        <begin position="146"/>
        <end position="164"/>
    </location>
</feature>
<dbReference type="EMBL" id="DVHN01000170">
    <property type="protein sequence ID" value="HIR89705.1"/>
    <property type="molecule type" value="Genomic_DNA"/>
</dbReference>
<evidence type="ECO:0000256" key="1">
    <source>
        <dbReference type="SAM" id="Phobius"/>
    </source>
</evidence>
<name>A0A9D1EGF1_9FIRM</name>
<evidence type="ECO:0000313" key="2">
    <source>
        <dbReference type="EMBL" id="HIR89705.1"/>
    </source>
</evidence>
<dbReference type="Proteomes" id="UP000824201">
    <property type="component" value="Unassembled WGS sequence"/>
</dbReference>
<feature type="transmembrane region" description="Helical" evidence="1">
    <location>
        <begin position="77"/>
        <end position="102"/>
    </location>
</feature>
<organism evidence="2 3">
    <name type="scientific">Candidatus Fimimorpha faecalis</name>
    <dbReference type="NCBI Taxonomy" id="2840824"/>
    <lineage>
        <taxon>Bacteria</taxon>
        <taxon>Bacillati</taxon>
        <taxon>Bacillota</taxon>
        <taxon>Clostridia</taxon>
        <taxon>Eubacteriales</taxon>
        <taxon>Candidatus Fimimorpha</taxon>
    </lineage>
</organism>
<keyword evidence="1" id="KW-0472">Membrane</keyword>
<comment type="caution">
    <text evidence="2">The sequence shown here is derived from an EMBL/GenBank/DDBJ whole genome shotgun (WGS) entry which is preliminary data.</text>
</comment>
<accession>A0A9D1EGF1</accession>